<name>A0A6L6QF01_9BURK</name>
<dbReference type="Pfam" id="PF10082">
    <property type="entry name" value="BBP2_2"/>
    <property type="match status" value="1"/>
</dbReference>
<protein>
    <submittedName>
        <fullName evidence="5">Outer membrane beta-barrel protein</fullName>
    </submittedName>
</protein>
<keyword evidence="2" id="KW-0472">Membrane</keyword>
<dbReference type="NCBIfam" id="TIGR03014">
    <property type="entry name" value="EpsL"/>
    <property type="match status" value="1"/>
</dbReference>
<evidence type="ECO:0000256" key="2">
    <source>
        <dbReference type="ARBA" id="ARBA00023136"/>
    </source>
</evidence>
<keyword evidence="3" id="KW-0998">Cell outer membrane</keyword>
<comment type="caution">
    <text evidence="5">The sequence shown here is derived from an EMBL/GenBank/DDBJ whole genome shotgun (WGS) entry which is preliminary data.</text>
</comment>
<evidence type="ECO:0000313" key="5">
    <source>
        <dbReference type="EMBL" id="MTW10690.1"/>
    </source>
</evidence>
<evidence type="ECO:0000256" key="1">
    <source>
        <dbReference type="ARBA" id="ARBA00004442"/>
    </source>
</evidence>
<gene>
    <name evidence="5" type="ORF">GM658_08740</name>
</gene>
<accession>A0A6L6QF01</accession>
<sequence>MRILPTPLALAAALACYPAWADISDTIKPFVSLGWTYDDNLLRLPDDAPPGIQRSDRATQAIAGLSLERPIGRQKITGQAKVSRTTFDHYDQLNYNGKDFSLDWAWVLGNHFDGNIGGSYQQVLTPFNDFHSEDRNLRTQRRQYANGGWRLHPSWRVYTGFQRDRFDYELAAQSLNNRKEDRSELGIDFLPSSGSRVGLVARHIKGSFLNPRRLGATFLDQNYTQDELKANINWLYSEITQLQLLAGYAKRKHDTFTERDSSGLNGRVTVTWKPRVKLRFTADAWREFAAVESVIVNNSINKGASLNAAWDLSSKVQANAGIKRERRNFERLPGVFFNGDPSDTTRSTTLGLVYQPARKVQLSATAFHDRRTGTPLAGTGSYKAKGVSLMATVQF</sequence>
<reference evidence="5 6" key="1">
    <citation type="submission" date="2019-11" db="EMBL/GenBank/DDBJ databases">
        <title>Type strains purchased from KCTC, JCM and DSMZ.</title>
        <authorList>
            <person name="Lu H."/>
        </authorList>
    </citation>
    <scope>NUCLEOTIDE SEQUENCE [LARGE SCALE GENOMIC DNA]</scope>
    <source>
        <strain evidence="5 6">JCM 31587</strain>
    </source>
</reference>
<dbReference type="Gene3D" id="2.40.170.20">
    <property type="entry name" value="TonB-dependent receptor, beta-barrel domain"/>
    <property type="match status" value="1"/>
</dbReference>
<dbReference type="AlphaFoldDB" id="A0A6L6QF01"/>
<dbReference type="InterPro" id="IPR018759">
    <property type="entry name" value="BBP2_2"/>
</dbReference>
<keyword evidence="6" id="KW-1185">Reference proteome</keyword>
<dbReference type="SUPFAM" id="SSF56935">
    <property type="entry name" value="Porins"/>
    <property type="match status" value="1"/>
</dbReference>
<evidence type="ECO:0000256" key="4">
    <source>
        <dbReference type="SAM" id="SignalP"/>
    </source>
</evidence>
<dbReference type="GO" id="GO:0009279">
    <property type="term" value="C:cell outer membrane"/>
    <property type="evidence" value="ECO:0007669"/>
    <property type="project" value="UniProtKB-SubCell"/>
</dbReference>
<organism evidence="5 6">
    <name type="scientific">Massilia eburnea</name>
    <dbReference type="NCBI Taxonomy" id="1776165"/>
    <lineage>
        <taxon>Bacteria</taxon>
        <taxon>Pseudomonadati</taxon>
        <taxon>Pseudomonadota</taxon>
        <taxon>Betaproteobacteria</taxon>
        <taxon>Burkholderiales</taxon>
        <taxon>Oxalobacteraceae</taxon>
        <taxon>Telluria group</taxon>
        <taxon>Massilia</taxon>
    </lineage>
</organism>
<dbReference type="PROSITE" id="PS51257">
    <property type="entry name" value="PROKAR_LIPOPROTEIN"/>
    <property type="match status" value="1"/>
</dbReference>
<proteinExistence type="predicted"/>
<evidence type="ECO:0000313" key="6">
    <source>
        <dbReference type="Proteomes" id="UP000472320"/>
    </source>
</evidence>
<dbReference type="EMBL" id="WNKX01000005">
    <property type="protein sequence ID" value="MTW10690.1"/>
    <property type="molecule type" value="Genomic_DNA"/>
</dbReference>
<keyword evidence="4" id="KW-0732">Signal</keyword>
<dbReference type="OrthoDB" id="8576304at2"/>
<comment type="subcellular location">
    <subcellularLocation>
        <location evidence="1">Cell outer membrane</location>
    </subcellularLocation>
</comment>
<dbReference type="Proteomes" id="UP000472320">
    <property type="component" value="Unassembled WGS sequence"/>
</dbReference>
<dbReference type="RefSeq" id="WP_155453625.1">
    <property type="nucleotide sequence ID" value="NZ_WNKX01000005.1"/>
</dbReference>
<evidence type="ECO:0000256" key="3">
    <source>
        <dbReference type="ARBA" id="ARBA00023237"/>
    </source>
</evidence>
<feature type="chain" id="PRO_5026757338" evidence="4">
    <location>
        <begin position="22"/>
        <end position="395"/>
    </location>
</feature>
<dbReference type="InterPro" id="IPR036942">
    <property type="entry name" value="Beta-barrel_TonB_sf"/>
</dbReference>
<feature type="signal peptide" evidence="4">
    <location>
        <begin position="1"/>
        <end position="21"/>
    </location>
</feature>
<dbReference type="InterPro" id="IPR017465">
    <property type="entry name" value="EpsL_proteobac"/>
</dbReference>